<name>A0A9X3EKJ0_9BACT</name>
<comment type="catalytic activity">
    <reaction evidence="1 5">
        <text>2-(N(omega)-L-arginino)succinate = fumarate + L-arginine</text>
        <dbReference type="Rhea" id="RHEA:24020"/>
        <dbReference type="ChEBI" id="CHEBI:29806"/>
        <dbReference type="ChEBI" id="CHEBI:32682"/>
        <dbReference type="ChEBI" id="CHEBI:57472"/>
        <dbReference type="EC" id="4.3.2.1"/>
    </reaction>
</comment>
<organism evidence="7 8">
    <name type="scientific">Nannocystis pusilla</name>
    <dbReference type="NCBI Taxonomy" id="889268"/>
    <lineage>
        <taxon>Bacteria</taxon>
        <taxon>Pseudomonadati</taxon>
        <taxon>Myxococcota</taxon>
        <taxon>Polyangia</taxon>
        <taxon>Nannocystales</taxon>
        <taxon>Nannocystaceae</taxon>
        <taxon>Nannocystis</taxon>
    </lineage>
</organism>
<dbReference type="AlphaFoldDB" id="A0A9X3EKJ0"/>
<evidence type="ECO:0000313" key="7">
    <source>
        <dbReference type="EMBL" id="MCY1005702.1"/>
    </source>
</evidence>
<keyword evidence="8" id="KW-1185">Reference proteome</keyword>
<dbReference type="PANTHER" id="PTHR43814">
    <property type="entry name" value="ARGININOSUCCINATE LYASE"/>
    <property type="match status" value="1"/>
</dbReference>
<comment type="subcellular location">
    <subcellularLocation>
        <location evidence="5">Cytoplasm</location>
    </subcellularLocation>
</comment>
<evidence type="ECO:0000259" key="6">
    <source>
        <dbReference type="Pfam" id="PF00206"/>
    </source>
</evidence>
<dbReference type="InterPro" id="IPR000362">
    <property type="entry name" value="Fumarate_lyase_fam"/>
</dbReference>
<gene>
    <name evidence="5 7" type="primary">argH</name>
    <name evidence="7" type="ORF">OV079_09015</name>
</gene>
<comment type="caution">
    <text evidence="7">The sequence shown here is derived from an EMBL/GenBank/DDBJ whole genome shotgun (WGS) entry which is preliminary data.</text>
</comment>
<proteinExistence type="inferred from homology"/>
<dbReference type="SUPFAM" id="SSF48557">
    <property type="entry name" value="L-aspartase-like"/>
    <property type="match status" value="1"/>
</dbReference>
<comment type="pathway">
    <text evidence="2 5">Amino-acid biosynthesis; L-arginine biosynthesis; L-arginine from L-ornithine and carbamoyl phosphate: step 3/3.</text>
</comment>
<dbReference type="InterPro" id="IPR009049">
    <property type="entry name" value="Argininosuccinate_lyase"/>
</dbReference>
<dbReference type="Gene3D" id="1.10.40.30">
    <property type="entry name" value="Fumarase/aspartase (C-terminal domain)"/>
    <property type="match status" value="1"/>
</dbReference>
<dbReference type="InterPro" id="IPR008948">
    <property type="entry name" value="L-Aspartase-like"/>
</dbReference>
<dbReference type="PROSITE" id="PS00163">
    <property type="entry name" value="FUMARATE_LYASES"/>
    <property type="match status" value="1"/>
</dbReference>
<evidence type="ECO:0000256" key="4">
    <source>
        <dbReference type="ARBA" id="ARBA00022571"/>
    </source>
</evidence>
<dbReference type="PANTHER" id="PTHR43814:SF1">
    <property type="entry name" value="ARGININOSUCCINATE LYASE"/>
    <property type="match status" value="1"/>
</dbReference>
<accession>A0A9X3EKJ0</accession>
<protein>
    <recommendedName>
        <fullName evidence="3 5">Argininosuccinate lyase</fullName>
        <shortName evidence="5">ASAL</shortName>
        <ecNumber evidence="3 5">4.3.2.1</ecNumber>
    </recommendedName>
    <alternativeName>
        <fullName evidence="5">Arginosuccinase</fullName>
    </alternativeName>
</protein>
<dbReference type="InterPro" id="IPR024083">
    <property type="entry name" value="Fumarase/histidase_N"/>
</dbReference>
<dbReference type="RefSeq" id="WP_267767477.1">
    <property type="nucleotide sequence ID" value="NZ_JAPNKE010000002.1"/>
</dbReference>
<dbReference type="EMBL" id="JAPNKE010000002">
    <property type="protein sequence ID" value="MCY1005702.1"/>
    <property type="molecule type" value="Genomic_DNA"/>
</dbReference>
<dbReference type="PRINTS" id="PR00149">
    <property type="entry name" value="FUMRATELYASE"/>
</dbReference>
<dbReference type="Proteomes" id="UP001150924">
    <property type="component" value="Unassembled WGS sequence"/>
</dbReference>
<dbReference type="PRINTS" id="PR00145">
    <property type="entry name" value="ARGSUCLYASE"/>
</dbReference>
<feature type="domain" description="Fumarate lyase N-terminal" evidence="6">
    <location>
        <begin position="32"/>
        <end position="299"/>
    </location>
</feature>
<sequence>MSTRPLWDKGQAALDAAAQEFCAGDDVVLDRQLILHDIRASIAHVHGLQRIDVLAAAEAEALVEGLGALAEAVRAGSFVLDERFEDCHSAIEWYLSERLGDVGRKVHTGRSRNDQILVAMRLWLKDALAALRSRCLDCADACLRRAETTQDVALPGYTHLQRAVPSSLAALLAGHAEAFLDDAETARATSSTLDSSPLGTAAGYGVNLPLDRDGVARELGFSRVQVSPIYAQNSRGKLELLAVQALHQALLDVRRLAWDLSLYSTAEFAFVRLPDAYTTGSSIMPNKRNPDVVELLRAVPSVTEGAMSELSSLLSLPSGYHRDLQATKAPVLRAFTRGLAGLALVPALVHTLELDAPRMAAAIDPELYATDRAVELARAGVPFRDAYRQAAAEMHDLKDRSPAASLAARVSLGGPGNLGLDRLRARLDALR</sequence>
<keyword evidence="4 5" id="KW-0055">Arginine biosynthesis</keyword>
<dbReference type="GO" id="GO:0004056">
    <property type="term" value="F:argininosuccinate lyase activity"/>
    <property type="evidence" value="ECO:0007669"/>
    <property type="project" value="UniProtKB-UniRule"/>
</dbReference>
<dbReference type="InterPro" id="IPR020557">
    <property type="entry name" value="Fumarate_lyase_CS"/>
</dbReference>
<dbReference type="GO" id="GO:0005829">
    <property type="term" value="C:cytosol"/>
    <property type="evidence" value="ECO:0007669"/>
    <property type="project" value="TreeGrafter"/>
</dbReference>
<evidence type="ECO:0000313" key="8">
    <source>
        <dbReference type="Proteomes" id="UP001150924"/>
    </source>
</evidence>
<dbReference type="Gene3D" id="1.10.275.10">
    <property type="entry name" value="Fumarase/aspartase (N-terminal domain)"/>
    <property type="match status" value="1"/>
</dbReference>
<evidence type="ECO:0000256" key="3">
    <source>
        <dbReference type="ARBA" id="ARBA00012338"/>
    </source>
</evidence>
<evidence type="ECO:0000256" key="5">
    <source>
        <dbReference type="HAMAP-Rule" id="MF_00006"/>
    </source>
</evidence>
<reference evidence="7" key="1">
    <citation type="submission" date="2022-11" db="EMBL/GenBank/DDBJ databases">
        <title>Minimal conservation of predation-associated metabolite biosynthetic gene clusters underscores biosynthetic potential of Myxococcota including descriptions for ten novel species: Archangium lansinium sp. nov., Myxococcus landrumus sp. nov., Nannocystis bai.</title>
        <authorList>
            <person name="Ahearne A."/>
            <person name="Stevens C."/>
            <person name="Phillips K."/>
        </authorList>
    </citation>
    <scope>NUCLEOTIDE SEQUENCE</scope>
    <source>
        <strain evidence="7">Na p29</strain>
    </source>
</reference>
<keyword evidence="5 7" id="KW-0456">Lyase</keyword>
<dbReference type="EC" id="4.3.2.1" evidence="3 5"/>
<comment type="similarity">
    <text evidence="5">Belongs to the lyase 1 family. Argininosuccinate lyase subfamily.</text>
</comment>
<dbReference type="NCBIfam" id="TIGR00838">
    <property type="entry name" value="argH"/>
    <property type="match status" value="1"/>
</dbReference>
<dbReference type="InterPro" id="IPR022761">
    <property type="entry name" value="Fumarate_lyase_N"/>
</dbReference>
<evidence type="ECO:0000256" key="1">
    <source>
        <dbReference type="ARBA" id="ARBA00000985"/>
    </source>
</evidence>
<dbReference type="Pfam" id="PF00206">
    <property type="entry name" value="Lyase_1"/>
    <property type="match status" value="1"/>
</dbReference>
<dbReference type="Gene3D" id="1.20.200.10">
    <property type="entry name" value="Fumarase/aspartase (Central domain)"/>
    <property type="match status" value="1"/>
</dbReference>
<evidence type="ECO:0000256" key="2">
    <source>
        <dbReference type="ARBA" id="ARBA00004941"/>
    </source>
</evidence>
<dbReference type="GO" id="GO:0042450">
    <property type="term" value="P:L-arginine biosynthetic process via ornithine"/>
    <property type="evidence" value="ECO:0007669"/>
    <property type="project" value="UniProtKB-UniRule"/>
</dbReference>
<keyword evidence="5" id="KW-0963">Cytoplasm</keyword>
<dbReference type="HAMAP" id="MF_00006">
    <property type="entry name" value="Arg_succ_lyase"/>
    <property type="match status" value="1"/>
</dbReference>
<keyword evidence="5" id="KW-0028">Amino-acid biosynthesis</keyword>